<dbReference type="EMBL" id="QJKJ01009752">
    <property type="protein sequence ID" value="RDX75684.1"/>
    <property type="molecule type" value="Genomic_DNA"/>
</dbReference>
<feature type="compositionally biased region" description="Basic and acidic residues" evidence="1">
    <location>
        <begin position="23"/>
        <end position="51"/>
    </location>
</feature>
<proteinExistence type="predicted"/>
<reference evidence="2" key="1">
    <citation type="submission" date="2018-05" db="EMBL/GenBank/DDBJ databases">
        <title>Draft genome of Mucuna pruriens seed.</title>
        <authorList>
            <person name="Nnadi N.E."/>
            <person name="Vos R."/>
            <person name="Hasami M.H."/>
            <person name="Devisetty U.K."/>
            <person name="Aguiy J.C."/>
        </authorList>
    </citation>
    <scope>NUCLEOTIDE SEQUENCE [LARGE SCALE GENOMIC DNA]</scope>
    <source>
        <strain evidence="2">JCA_2017</strain>
    </source>
</reference>
<feature type="non-terminal residue" evidence="2">
    <location>
        <position position="1"/>
    </location>
</feature>
<protein>
    <submittedName>
        <fullName evidence="2">Uncharacterized protein</fullName>
    </submittedName>
</protein>
<keyword evidence="3" id="KW-1185">Reference proteome</keyword>
<feature type="region of interest" description="Disordered" evidence="1">
    <location>
        <begin position="89"/>
        <end position="117"/>
    </location>
</feature>
<evidence type="ECO:0000313" key="3">
    <source>
        <dbReference type="Proteomes" id="UP000257109"/>
    </source>
</evidence>
<dbReference type="AlphaFoldDB" id="A0A371FBM0"/>
<feature type="compositionally biased region" description="Basic and acidic residues" evidence="1">
    <location>
        <begin position="105"/>
        <end position="116"/>
    </location>
</feature>
<dbReference type="Proteomes" id="UP000257109">
    <property type="component" value="Unassembled WGS sequence"/>
</dbReference>
<sequence>ADTSGKVMVPNTPNQKTFSILPIKKEKQRSPEGIEAEDHKPTVLNQKKDTEDSAVISKSKTDPGYQRSFAITTSLTNFQNTGHNYNLTSRSRKLLGGTGKRKRDMARNHEDRRNYGEDPLEGTLQEYFILAIDVTNNIYCPPVGTRSFVLKPTLISMMQNAEGLPIEEPTTHLKKFLCFASMVSVNDIFIDTICLKFFPFSLADRALDKNPNAKLGEKFHGMLHRCPHHSFPRGQFIHIFNGGLSTLSQTRIEATYGGTIRKKPPIEAYATIKDMTSKNNYSSNDRHVTQRSVEMYQVDIGGTMERKLMPLPYKLNNMGPQSMQKKIVKWIAYSPSAGGSSTLTFLGKDNTKTKLRTYIDLHPCNIRTRDKGKKKEGQAYKI</sequence>
<gene>
    <name evidence="2" type="ORF">CR513_44405</name>
</gene>
<organism evidence="2 3">
    <name type="scientific">Mucuna pruriens</name>
    <name type="common">Velvet bean</name>
    <name type="synonym">Dolichos pruriens</name>
    <dbReference type="NCBI Taxonomy" id="157652"/>
    <lineage>
        <taxon>Eukaryota</taxon>
        <taxon>Viridiplantae</taxon>
        <taxon>Streptophyta</taxon>
        <taxon>Embryophyta</taxon>
        <taxon>Tracheophyta</taxon>
        <taxon>Spermatophyta</taxon>
        <taxon>Magnoliopsida</taxon>
        <taxon>eudicotyledons</taxon>
        <taxon>Gunneridae</taxon>
        <taxon>Pentapetalae</taxon>
        <taxon>rosids</taxon>
        <taxon>fabids</taxon>
        <taxon>Fabales</taxon>
        <taxon>Fabaceae</taxon>
        <taxon>Papilionoideae</taxon>
        <taxon>50 kb inversion clade</taxon>
        <taxon>NPAAA clade</taxon>
        <taxon>indigoferoid/millettioid clade</taxon>
        <taxon>Phaseoleae</taxon>
        <taxon>Mucuna</taxon>
    </lineage>
</organism>
<name>A0A371FBM0_MUCPR</name>
<feature type="region of interest" description="Disordered" evidence="1">
    <location>
        <begin position="23"/>
        <end position="61"/>
    </location>
</feature>
<comment type="caution">
    <text evidence="2">The sequence shown here is derived from an EMBL/GenBank/DDBJ whole genome shotgun (WGS) entry which is preliminary data.</text>
</comment>
<accession>A0A371FBM0</accession>
<evidence type="ECO:0000313" key="2">
    <source>
        <dbReference type="EMBL" id="RDX75684.1"/>
    </source>
</evidence>
<evidence type="ECO:0000256" key="1">
    <source>
        <dbReference type="SAM" id="MobiDB-lite"/>
    </source>
</evidence>